<reference evidence="2" key="1">
    <citation type="journal article" date="2020" name="Stud. Mycol.">
        <title>101 Dothideomycetes genomes: a test case for predicting lifestyles and emergence of pathogens.</title>
        <authorList>
            <person name="Haridas S."/>
            <person name="Albert R."/>
            <person name="Binder M."/>
            <person name="Bloem J."/>
            <person name="Labutti K."/>
            <person name="Salamov A."/>
            <person name="Andreopoulos B."/>
            <person name="Baker S."/>
            <person name="Barry K."/>
            <person name="Bills G."/>
            <person name="Bluhm B."/>
            <person name="Cannon C."/>
            <person name="Castanera R."/>
            <person name="Culley D."/>
            <person name="Daum C."/>
            <person name="Ezra D."/>
            <person name="Gonzalez J."/>
            <person name="Henrissat B."/>
            <person name="Kuo A."/>
            <person name="Liang C."/>
            <person name="Lipzen A."/>
            <person name="Lutzoni F."/>
            <person name="Magnuson J."/>
            <person name="Mondo S."/>
            <person name="Nolan M."/>
            <person name="Ohm R."/>
            <person name="Pangilinan J."/>
            <person name="Park H.-J."/>
            <person name="Ramirez L."/>
            <person name="Alfaro M."/>
            <person name="Sun H."/>
            <person name="Tritt A."/>
            <person name="Yoshinaga Y."/>
            <person name="Zwiers L.-H."/>
            <person name="Turgeon B."/>
            <person name="Goodwin S."/>
            <person name="Spatafora J."/>
            <person name="Crous P."/>
            <person name="Grigoriev I."/>
        </authorList>
    </citation>
    <scope>NUCLEOTIDE SEQUENCE</scope>
    <source>
        <strain evidence="2">CBS 675.92</strain>
    </source>
</reference>
<evidence type="ECO:0000313" key="2">
    <source>
        <dbReference type="EMBL" id="KAF1963141.1"/>
    </source>
</evidence>
<proteinExistence type="predicted"/>
<gene>
    <name evidence="2" type="ORF">CC80DRAFT_106583</name>
</gene>
<organism evidence="2 3">
    <name type="scientific">Byssothecium circinans</name>
    <dbReference type="NCBI Taxonomy" id="147558"/>
    <lineage>
        <taxon>Eukaryota</taxon>
        <taxon>Fungi</taxon>
        <taxon>Dikarya</taxon>
        <taxon>Ascomycota</taxon>
        <taxon>Pezizomycotina</taxon>
        <taxon>Dothideomycetes</taxon>
        <taxon>Pleosporomycetidae</taxon>
        <taxon>Pleosporales</taxon>
        <taxon>Massarineae</taxon>
        <taxon>Massarinaceae</taxon>
        <taxon>Byssothecium</taxon>
    </lineage>
</organism>
<feature type="domain" description="Lysine-specific demethylase-like" evidence="1">
    <location>
        <begin position="11"/>
        <end position="190"/>
    </location>
</feature>
<dbReference type="Proteomes" id="UP000800035">
    <property type="component" value="Unassembled WGS sequence"/>
</dbReference>
<sequence>MEAEKAGTPEAWEAKLDTLLNGPKPQLKALRALLSEGEKVDWELNGLEHLKEFVEECSEVAEEALSYTTRRQQNRRKKERAWSATSNAEVATAAEADGEEREYRNFDSIKKLLTTANNLHFVSPEIFSLRERYESITEFQNKARAALREGPAQFRLAMLDELLEEGKAFNVDLPELDSLENVVERLKWSRGQTTQVVERLGWLRGQTTQVVERLGWLSAANEIKFEQSTLQEVTDLIAEGRELGIPDHPNISFLQGKKIQGELWEASALELMLAENVHYQRLDALSKKASTLPVTPETLAAVDAILKKQPKS</sequence>
<accession>A0A6A5UDZ4</accession>
<dbReference type="AlphaFoldDB" id="A0A6A5UDZ4"/>
<feature type="domain" description="Lysine-specific demethylase-like" evidence="1">
    <location>
        <begin position="208"/>
        <end position="309"/>
    </location>
</feature>
<keyword evidence="3" id="KW-1185">Reference proteome</keyword>
<dbReference type="InterPro" id="IPR013637">
    <property type="entry name" value="Lys_sp_deMease-like_dom"/>
</dbReference>
<protein>
    <submittedName>
        <fullName evidence="2">PLU-1-like protein</fullName>
    </submittedName>
</protein>
<evidence type="ECO:0000259" key="1">
    <source>
        <dbReference type="Pfam" id="PF08429"/>
    </source>
</evidence>
<name>A0A6A5UDZ4_9PLEO</name>
<evidence type="ECO:0000313" key="3">
    <source>
        <dbReference type="Proteomes" id="UP000800035"/>
    </source>
</evidence>
<dbReference type="Pfam" id="PF08429">
    <property type="entry name" value="PLU-1"/>
    <property type="match status" value="2"/>
</dbReference>
<dbReference type="EMBL" id="ML976978">
    <property type="protein sequence ID" value="KAF1963141.1"/>
    <property type="molecule type" value="Genomic_DNA"/>
</dbReference>
<dbReference type="OrthoDB" id="2156355at2759"/>